<dbReference type="GO" id="GO:0008270">
    <property type="term" value="F:zinc ion binding"/>
    <property type="evidence" value="ECO:0007669"/>
    <property type="project" value="UniProtKB-KW"/>
</dbReference>
<keyword evidence="12" id="KW-0267">Excision nuclease</keyword>
<dbReference type="FunFam" id="3.30.190.20:FF:000003">
    <property type="entry name" value="UvrABC system protein A"/>
    <property type="match status" value="1"/>
</dbReference>
<dbReference type="InterPro" id="IPR027417">
    <property type="entry name" value="P-loop_NTPase"/>
</dbReference>
<dbReference type="Gene3D" id="3.30.190.20">
    <property type="match status" value="1"/>
</dbReference>
<dbReference type="Pfam" id="PF08352">
    <property type="entry name" value="oligo_HPY"/>
    <property type="match status" value="1"/>
</dbReference>
<evidence type="ECO:0000256" key="7">
    <source>
        <dbReference type="ARBA" id="ARBA00022763"/>
    </source>
</evidence>
<evidence type="ECO:0000256" key="1">
    <source>
        <dbReference type="ARBA" id="ARBA00004496"/>
    </source>
</evidence>
<dbReference type="FunFam" id="1.20.1580.10:FF:000003">
    <property type="entry name" value="UvrABC system protein A"/>
    <property type="match status" value="1"/>
</dbReference>
<evidence type="ECO:0000256" key="11">
    <source>
        <dbReference type="ARBA" id="ARBA00022840"/>
    </source>
</evidence>
<dbReference type="GO" id="GO:0006289">
    <property type="term" value="P:nucleotide-excision repair"/>
    <property type="evidence" value="ECO:0007669"/>
    <property type="project" value="InterPro"/>
</dbReference>
<evidence type="ECO:0000313" key="21">
    <source>
        <dbReference type="Proteomes" id="UP000269801"/>
    </source>
</evidence>
<organism evidence="20 21">
    <name type="scientific">Pseudomonas savastanoi</name>
    <name type="common">Pseudomonas syringae pv. savastanoi</name>
    <dbReference type="NCBI Taxonomy" id="29438"/>
    <lineage>
        <taxon>Bacteria</taxon>
        <taxon>Pseudomonadati</taxon>
        <taxon>Pseudomonadota</taxon>
        <taxon>Gammaproteobacteria</taxon>
        <taxon>Pseudomonadales</taxon>
        <taxon>Pseudomonadaceae</taxon>
        <taxon>Pseudomonas</taxon>
    </lineage>
</organism>
<dbReference type="Proteomes" id="UP000269801">
    <property type="component" value="Unassembled WGS sequence"/>
</dbReference>
<keyword evidence="13" id="KW-0238">DNA-binding</keyword>
<protein>
    <recommendedName>
        <fullName evidence="17">UvrABC system protein A</fullName>
    </recommendedName>
    <alternativeName>
        <fullName evidence="18">Excinuclease ABC subunit A</fullName>
    </alternativeName>
</protein>
<proteinExistence type="inferred from homology"/>
<dbReference type="GO" id="GO:0016887">
    <property type="term" value="F:ATP hydrolysis activity"/>
    <property type="evidence" value="ECO:0007669"/>
    <property type="project" value="InterPro"/>
</dbReference>
<keyword evidence="6" id="KW-0547">Nucleotide-binding</keyword>
<name>A0A3M5B6Z0_PSESS</name>
<dbReference type="CDD" id="cd03270">
    <property type="entry name" value="ABC_UvrA_I"/>
    <property type="match status" value="1"/>
</dbReference>
<dbReference type="Gene3D" id="1.10.8.280">
    <property type="entry name" value="ABC transporter ATPase domain-like"/>
    <property type="match status" value="1"/>
</dbReference>
<dbReference type="InterPro" id="IPR003593">
    <property type="entry name" value="AAA+_ATPase"/>
</dbReference>
<dbReference type="SUPFAM" id="SSF52540">
    <property type="entry name" value="P-loop containing nucleoside triphosphate hydrolases"/>
    <property type="match status" value="3"/>
</dbReference>
<dbReference type="GO" id="GO:0009432">
    <property type="term" value="P:SOS response"/>
    <property type="evidence" value="ECO:0007669"/>
    <property type="project" value="UniProtKB-KW"/>
</dbReference>
<keyword evidence="7" id="KW-0227">DNA damage</keyword>
<dbReference type="NCBIfam" id="TIGR01727">
    <property type="entry name" value="oligo_HPY"/>
    <property type="match status" value="1"/>
</dbReference>
<dbReference type="InterPro" id="IPR041102">
    <property type="entry name" value="UvrA_inter"/>
</dbReference>
<keyword evidence="9" id="KW-0863">Zinc-finger</keyword>
<evidence type="ECO:0000256" key="8">
    <source>
        <dbReference type="ARBA" id="ARBA00022769"/>
    </source>
</evidence>
<dbReference type="Gene3D" id="3.40.50.300">
    <property type="entry name" value="P-loop containing nucleotide triphosphate hydrolases"/>
    <property type="match status" value="4"/>
</dbReference>
<dbReference type="PROSITE" id="PS00211">
    <property type="entry name" value="ABC_TRANSPORTER_1"/>
    <property type="match status" value="3"/>
</dbReference>
<dbReference type="GO" id="GO:0005737">
    <property type="term" value="C:cytoplasm"/>
    <property type="evidence" value="ECO:0007669"/>
    <property type="project" value="UniProtKB-SubCell"/>
</dbReference>
<evidence type="ECO:0000256" key="14">
    <source>
        <dbReference type="ARBA" id="ARBA00023204"/>
    </source>
</evidence>
<evidence type="ECO:0000256" key="9">
    <source>
        <dbReference type="ARBA" id="ARBA00022771"/>
    </source>
</evidence>
<comment type="similarity">
    <text evidence="16">Belongs to the ABC transporter superfamily. UvrA family.</text>
</comment>
<dbReference type="EMBL" id="RBSL01000409">
    <property type="protein sequence ID" value="RMS21131.1"/>
    <property type="molecule type" value="Genomic_DNA"/>
</dbReference>
<evidence type="ECO:0000256" key="17">
    <source>
        <dbReference type="ARBA" id="ARBA00039316"/>
    </source>
</evidence>
<comment type="caution">
    <text evidence="20">The sequence shown here is derived from an EMBL/GenBank/DDBJ whole genome shotgun (WGS) entry which is preliminary data.</text>
</comment>
<evidence type="ECO:0000256" key="2">
    <source>
        <dbReference type="ARBA" id="ARBA00022448"/>
    </source>
</evidence>
<evidence type="ECO:0000256" key="6">
    <source>
        <dbReference type="ARBA" id="ARBA00022741"/>
    </source>
</evidence>
<keyword evidence="8" id="KW-0228">DNA excision</keyword>
<keyword evidence="3" id="KW-0963">Cytoplasm</keyword>
<evidence type="ECO:0000256" key="18">
    <source>
        <dbReference type="ARBA" id="ARBA00042156"/>
    </source>
</evidence>
<dbReference type="Pfam" id="PF17760">
    <property type="entry name" value="UvrA_inter"/>
    <property type="match status" value="1"/>
</dbReference>
<dbReference type="PANTHER" id="PTHR43152:SF3">
    <property type="entry name" value="UVRABC SYSTEM PROTEIN A"/>
    <property type="match status" value="1"/>
</dbReference>
<evidence type="ECO:0000256" key="15">
    <source>
        <dbReference type="ARBA" id="ARBA00023236"/>
    </source>
</evidence>
<keyword evidence="2" id="KW-0813">Transport</keyword>
<reference evidence="20 21" key="1">
    <citation type="submission" date="2018-08" db="EMBL/GenBank/DDBJ databases">
        <title>Recombination of ecologically and evolutionarily significant loci maintains genetic cohesion in the Pseudomonas syringae species complex.</title>
        <authorList>
            <person name="Dillon M."/>
            <person name="Thakur S."/>
            <person name="Almeida R.N.D."/>
            <person name="Weir B.S."/>
            <person name="Guttman D.S."/>
        </authorList>
    </citation>
    <scope>NUCLEOTIDE SEQUENCE [LARGE SCALE GENOMIC DNA]</scope>
    <source>
        <strain evidence="20 21">ICMP 13685</strain>
    </source>
</reference>
<keyword evidence="15" id="KW-0742">SOS response</keyword>
<dbReference type="InterPro" id="IPR041552">
    <property type="entry name" value="UvrA_DNA-bd"/>
</dbReference>
<dbReference type="InterPro" id="IPR013563">
    <property type="entry name" value="Oligopep_ABC_C"/>
</dbReference>
<feature type="domain" description="ABC transporter" evidence="19">
    <location>
        <begin position="309"/>
        <end position="592"/>
    </location>
</feature>
<evidence type="ECO:0000256" key="4">
    <source>
        <dbReference type="ARBA" id="ARBA00022723"/>
    </source>
</evidence>
<dbReference type="InterPro" id="IPR017871">
    <property type="entry name" value="ABC_transporter-like_CS"/>
</dbReference>
<dbReference type="GO" id="GO:0003677">
    <property type="term" value="F:DNA binding"/>
    <property type="evidence" value="ECO:0007669"/>
    <property type="project" value="UniProtKB-KW"/>
</dbReference>
<dbReference type="PROSITE" id="PS50893">
    <property type="entry name" value="ABC_TRANSPORTER_2"/>
    <property type="match status" value="3"/>
</dbReference>
<dbReference type="Pfam" id="PF00005">
    <property type="entry name" value="ABC_tran"/>
    <property type="match status" value="1"/>
</dbReference>
<keyword evidence="4" id="KW-0479">Metal-binding</keyword>
<dbReference type="InterPro" id="IPR004602">
    <property type="entry name" value="UvrA"/>
</dbReference>
<keyword evidence="5" id="KW-0677">Repeat</keyword>
<evidence type="ECO:0000256" key="10">
    <source>
        <dbReference type="ARBA" id="ARBA00022833"/>
    </source>
</evidence>
<evidence type="ECO:0000256" key="16">
    <source>
        <dbReference type="ARBA" id="ARBA00038000"/>
    </source>
</evidence>
<gene>
    <name evidence="20" type="ORF">ALP70_02541</name>
</gene>
<evidence type="ECO:0000256" key="5">
    <source>
        <dbReference type="ARBA" id="ARBA00022737"/>
    </source>
</evidence>
<dbReference type="CDD" id="cd03257">
    <property type="entry name" value="ABC_NikE_OppD_transporters"/>
    <property type="match status" value="1"/>
</dbReference>
<dbReference type="GO" id="GO:0005524">
    <property type="term" value="F:ATP binding"/>
    <property type="evidence" value="ECO:0007669"/>
    <property type="project" value="UniProtKB-KW"/>
</dbReference>
<dbReference type="GO" id="GO:0004518">
    <property type="term" value="F:nuclease activity"/>
    <property type="evidence" value="ECO:0007669"/>
    <property type="project" value="UniProtKB-KW"/>
</dbReference>
<evidence type="ECO:0000256" key="13">
    <source>
        <dbReference type="ARBA" id="ARBA00023125"/>
    </source>
</evidence>
<dbReference type="FunFam" id="1.10.8.280:FF:000001">
    <property type="entry name" value="UvrABC system protein A"/>
    <property type="match status" value="1"/>
</dbReference>
<dbReference type="GO" id="GO:0015833">
    <property type="term" value="P:peptide transport"/>
    <property type="evidence" value="ECO:0007669"/>
    <property type="project" value="InterPro"/>
</dbReference>
<evidence type="ECO:0000313" key="20">
    <source>
        <dbReference type="EMBL" id="RMS21131.1"/>
    </source>
</evidence>
<keyword evidence="14" id="KW-0234">DNA repair</keyword>
<comment type="subcellular location">
    <subcellularLocation>
        <location evidence="1">Cytoplasm</location>
    </subcellularLocation>
</comment>
<keyword evidence="11" id="KW-0067">ATP-binding</keyword>
<dbReference type="Pfam" id="PF17755">
    <property type="entry name" value="UvrA_DNA-bind"/>
    <property type="match status" value="1"/>
</dbReference>
<evidence type="ECO:0000256" key="12">
    <source>
        <dbReference type="ARBA" id="ARBA00022881"/>
    </source>
</evidence>
<evidence type="ECO:0000256" key="3">
    <source>
        <dbReference type="ARBA" id="ARBA00022490"/>
    </source>
</evidence>
<evidence type="ECO:0000259" key="19">
    <source>
        <dbReference type="PROSITE" id="PS50893"/>
    </source>
</evidence>
<feature type="domain" description="ABC transporter" evidence="19">
    <location>
        <begin position="954"/>
        <end position="1201"/>
    </location>
</feature>
<keyword evidence="10" id="KW-0862">Zinc</keyword>
<sequence length="1290" mass="141733">MDKILIRGARTHNLKNIDLTLPRDKLIVITGLSGSGKSSLAFDTLYAEGQRRYVESLSAYARQFLSMMEKPDVDTIEGLSPAISIEQKSTSHNPRSTVGTITEIYDYLRLLYARVGQPRCPDHDIPLEAQTVSQMVDLVLTQPEGSKLMLLAPVIRERKGEHLSVFEELRAQGFVRARVNGKLCELDELPKLDKQKKHSIDVVVDRFKVRADLQQRLAESFETALKLADGIALVAPMDDEPGEEVIFSARFACPICGHAISELEPKLFSFNNPAGACPTCDGLGVKQFFDIKRLVNAELTLAEGAIRGWDRRNVYYFQMLGSLSKHYGFSLEVPFKEIPADMQKVLLNGSGSQSVDFRYLNDRGDIVKRAHPFEGIVPNLERRYRETESATVREELAKFLGTQPCPDCRGTRLRREARHVWVGEKTLPAVTNLPIGDATHYFETLKLTGRRGEIADKILKEIRERLQFLVNVGLDYLTLDRSADTLSGGEAQRIRLASQIGAGLVGVMYILDEPSIGLHQRDNDRLLGTLKHLRDIGNTVIVVEHDEDAIRLADYVVDIGPGAGVHGGHIVAEGTPDEVMSHPDSLTGKYLSGRVKIAVPAKRTPRNKKLSLTLKGARGNNLQNVNLDIPIGLLTCVTGVSGSGKSTLINNTLFPLSATALNGATTLEAAAHDSINGLQHLDKVVDIDQSPIGRTPRSNPATYTGLFTPIRELFAGVPESRSRGYGPGRFSFNVKGGRCEACQGDGLIKVEMHFLPDIYVPCDVCKSKRYNRETLEIKYKGKNVHEVLEMTIEEAREFFDAVPALARKLQTLMDVGLSYIKLGQSATTLSGGEAQRVKLSRELSKRDTGKTLYILDEPTTALDVTTQIDVLRAFKRVVRERGATAVYVSHDLAVVAQMADQIVVLNGGRIIEQSSTAALLKGPEDAYTRSLLAAARPDKVLKPASEVVKDSTLLTIRGLTAGYGKKNLQGMPMIRVLEDIDLTIRRGQAIGVIGESGSGKSTLARVVAGLLDPAHGSLTFDGAELSGTLAGRTEEQFRRIQMVFQNADTALNPMHSISAILARPLKMYFGLKGKALRDRIDELMDLVRLPRELAERRPNELSGGQKQRVNLARALAAKPDLILCDEVTSALDTVVGACILELLGELRRKLGVSYLFISHDISTVRALCDDIVVMYSGHKVEEGSREAFSRVPFHPYTDLLVHSVPELRQGWLETCGVTSGKLPPISAPANNPELCTFLNRCPARVEGLCNKTAPSRRMIAGGSEILCHRDIDELQAVQENLNPVTVGAYA</sequence>
<dbReference type="NCBIfam" id="NF001503">
    <property type="entry name" value="PRK00349.1"/>
    <property type="match status" value="1"/>
</dbReference>
<dbReference type="FunFam" id="1.20.1580.10:FF:000002">
    <property type="entry name" value="UvrABC system protein A"/>
    <property type="match status" value="1"/>
</dbReference>
<dbReference type="SMART" id="SM00382">
    <property type="entry name" value="AAA"/>
    <property type="match status" value="2"/>
</dbReference>
<dbReference type="GO" id="GO:0009380">
    <property type="term" value="C:excinuclease repair complex"/>
    <property type="evidence" value="ECO:0007669"/>
    <property type="project" value="InterPro"/>
</dbReference>
<dbReference type="Gene3D" id="1.20.1580.10">
    <property type="entry name" value="ABC transporter ATPase like domain"/>
    <property type="match status" value="3"/>
</dbReference>
<feature type="domain" description="ABC transporter" evidence="19">
    <location>
        <begin position="605"/>
        <end position="932"/>
    </location>
</feature>
<dbReference type="PANTHER" id="PTHR43152">
    <property type="entry name" value="UVRABC SYSTEM PROTEIN A"/>
    <property type="match status" value="1"/>
</dbReference>
<dbReference type="NCBIfam" id="TIGR00630">
    <property type="entry name" value="uvra"/>
    <property type="match status" value="1"/>
</dbReference>
<accession>A0A3M5B6Z0</accession>
<dbReference type="InterPro" id="IPR003439">
    <property type="entry name" value="ABC_transporter-like_ATP-bd"/>
</dbReference>